<evidence type="ECO:0000259" key="5">
    <source>
        <dbReference type="Pfam" id="PF10392"/>
    </source>
</evidence>
<dbReference type="GO" id="GO:0006891">
    <property type="term" value="P:intra-Golgi vesicle-mediated transport"/>
    <property type="evidence" value="ECO:0007669"/>
    <property type="project" value="InterPro"/>
</dbReference>
<feature type="domain" description="Conserved oligomeric Golgi complex subunit 5 helical" evidence="6">
    <location>
        <begin position="164"/>
        <end position="333"/>
    </location>
</feature>
<dbReference type="Pfam" id="PF10392">
    <property type="entry name" value="COG5_N"/>
    <property type="match status" value="1"/>
</dbReference>
<evidence type="ECO:0000313" key="7">
    <source>
        <dbReference type="EMBL" id="CAD8833808.1"/>
    </source>
</evidence>
<keyword evidence="3" id="KW-0333">Golgi apparatus</keyword>
<evidence type="ECO:0000256" key="4">
    <source>
        <dbReference type="ARBA" id="ARBA00023136"/>
    </source>
</evidence>
<comment type="subcellular location">
    <subcellularLocation>
        <location evidence="1">Golgi apparatus membrane</location>
        <topology evidence="1">Peripheral membrane protein</topology>
    </subcellularLocation>
</comment>
<dbReference type="InterPro" id="IPR048485">
    <property type="entry name" value="COG5_helical"/>
</dbReference>
<dbReference type="GO" id="GO:0017119">
    <property type="term" value="C:Golgi transport complex"/>
    <property type="evidence" value="ECO:0007669"/>
    <property type="project" value="InterPro"/>
</dbReference>
<dbReference type="PANTHER" id="PTHR13228:SF3">
    <property type="entry name" value="CONSERVED OLIGOMERIC GOLGI COMPLEX SUBUNIT 5"/>
    <property type="match status" value="1"/>
</dbReference>
<keyword evidence="4" id="KW-0472">Membrane</keyword>
<dbReference type="AlphaFoldDB" id="A0A7S0ZVK5"/>
<evidence type="ECO:0000256" key="3">
    <source>
        <dbReference type="ARBA" id="ARBA00023034"/>
    </source>
</evidence>
<gene>
    <name evidence="7" type="ORF">NSCI0253_LOCUS8156</name>
</gene>
<organism evidence="7">
    <name type="scientific">Noctiluca scintillans</name>
    <name type="common">Sea sparkle</name>
    <name type="synonym">Red tide dinoflagellate</name>
    <dbReference type="NCBI Taxonomy" id="2966"/>
    <lineage>
        <taxon>Eukaryota</taxon>
        <taxon>Sar</taxon>
        <taxon>Alveolata</taxon>
        <taxon>Dinophyceae</taxon>
        <taxon>Noctilucales</taxon>
        <taxon>Noctilucaceae</taxon>
        <taxon>Noctiluca</taxon>
    </lineage>
</organism>
<dbReference type="InterPro" id="IPR019465">
    <property type="entry name" value="Cog5"/>
</dbReference>
<evidence type="ECO:0000256" key="2">
    <source>
        <dbReference type="ARBA" id="ARBA00020974"/>
    </source>
</evidence>
<sequence>MPGSDLIDIFRTPDFNVAEFVRDSTGQGQDSIARLTARLEDCATVVEEELRSAIISCHEELLQNASNVSHLEGEIGDIRQSVNAIKASVATLHGNVLVPFKDVKRRALLLERMQASNVLIRKLLRFLFDARKLRTQMDAPARDYSKAAHTLHELEVVLQENQFERITVLTTEVVWIRETGQRVRRQAEEDFRSGLRQGNQIALNSALQVFFNLQCLCPQLKRLLGEMLEEFARQSLIAGSSFQTSLELNLQLLVSHMQRFVLLDDLVRTKVDPLTHRGFASVLEQEGIASVTAYVWEKVTAAFAAKFGKVTQDRASRKALVSEVPKILSALTDATDKVNSCRRQGQILSATERDAFYAVVGDLREEFLGESVGRATAPVEMMLPDKLLSSVNSMGEHRDESHAATDGSMSDRLPTTHDLRRYVQLLVAELERCECCSELLKDALRNVRSSLLLFAHRLEQLIDSSCLELKCFEDEMSLRLRSPLPLPARGHARNARLFGVSHHMLALLKDVPSRFQAMATHQVKSALQQTSTTIISPVIGTLRRAVRNCAGQLEAHLRSAGMNDGSPAWVAFGQLCAHVNQSFFSLFGSGQLQPHIKAFIVYVLRLFMSAAVMLKPWNEAARGALVQDMQLVERTVATLDADFQVHVAHEASIFKAFPKLLFSDAFGQAEFEELTKVVPPQLLYTFLVHRLPPDAPSMPQFLGVTSGSFLDGTLMPLWDEEARLSDFKASVSKLITKHGDDAESASLVFLFSQTQ</sequence>
<accession>A0A7S0ZVK5</accession>
<name>A0A7S0ZVK5_NOCSC</name>
<proteinExistence type="predicted"/>
<dbReference type="GO" id="GO:0000139">
    <property type="term" value="C:Golgi membrane"/>
    <property type="evidence" value="ECO:0007669"/>
    <property type="project" value="UniProtKB-SubCell"/>
</dbReference>
<dbReference type="Pfam" id="PF20649">
    <property type="entry name" value="COG5_C"/>
    <property type="match status" value="1"/>
</dbReference>
<dbReference type="EMBL" id="HBFQ01011588">
    <property type="protein sequence ID" value="CAD8833808.1"/>
    <property type="molecule type" value="Transcribed_RNA"/>
</dbReference>
<evidence type="ECO:0000259" key="6">
    <source>
        <dbReference type="Pfam" id="PF20649"/>
    </source>
</evidence>
<feature type="domain" description="Conserved oligomeric Golgi complex subunit 5 N-terminal" evidence="5">
    <location>
        <begin position="10"/>
        <end position="133"/>
    </location>
</feature>
<dbReference type="PANTHER" id="PTHR13228">
    <property type="entry name" value="CONSERVED OLIGOMERIC GOLGI COMPLEX COMPONENT 5"/>
    <property type="match status" value="1"/>
</dbReference>
<reference evidence="7" key="1">
    <citation type="submission" date="2021-01" db="EMBL/GenBank/DDBJ databases">
        <authorList>
            <person name="Corre E."/>
            <person name="Pelletier E."/>
            <person name="Niang G."/>
            <person name="Scheremetjew M."/>
            <person name="Finn R."/>
            <person name="Kale V."/>
            <person name="Holt S."/>
            <person name="Cochrane G."/>
            <person name="Meng A."/>
            <person name="Brown T."/>
            <person name="Cohen L."/>
        </authorList>
    </citation>
    <scope>NUCLEOTIDE SEQUENCE</scope>
</reference>
<protein>
    <recommendedName>
        <fullName evidence="2">Conserved oligomeric Golgi complex subunit 5</fullName>
    </recommendedName>
</protein>
<evidence type="ECO:0000256" key="1">
    <source>
        <dbReference type="ARBA" id="ARBA00004395"/>
    </source>
</evidence>
<dbReference type="InterPro" id="IPR049176">
    <property type="entry name" value="COG5_N"/>
</dbReference>